<dbReference type="EMBL" id="OB703116">
    <property type="protein sequence ID" value="CAD7238524.1"/>
    <property type="molecule type" value="Genomic_DNA"/>
</dbReference>
<dbReference type="AlphaFoldDB" id="A0A7R9A0F1"/>
<proteinExistence type="predicted"/>
<accession>A0A7R9A0F1</accession>
<organism evidence="1">
    <name type="scientific">Cyprideis torosa</name>
    <dbReference type="NCBI Taxonomy" id="163714"/>
    <lineage>
        <taxon>Eukaryota</taxon>
        <taxon>Metazoa</taxon>
        <taxon>Ecdysozoa</taxon>
        <taxon>Arthropoda</taxon>
        <taxon>Crustacea</taxon>
        <taxon>Oligostraca</taxon>
        <taxon>Ostracoda</taxon>
        <taxon>Podocopa</taxon>
        <taxon>Podocopida</taxon>
        <taxon>Cytherocopina</taxon>
        <taxon>Cytheroidea</taxon>
        <taxon>Cytherideidae</taxon>
        <taxon>Cyprideis</taxon>
    </lineage>
</organism>
<reference evidence="1" key="1">
    <citation type="submission" date="2020-11" db="EMBL/GenBank/DDBJ databases">
        <authorList>
            <person name="Tran Van P."/>
        </authorList>
    </citation>
    <scope>NUCLEOTIDE SEQUENCE</scope>
</reference>
<name>A0A7R9A0F1_9CRUS</name>
<dbReference type="SUPFAM" id="SSF56808">
    <property type="entry name" value="Ribosomal protein L1"/>
    <property type="match status" value="1"/>
</dbReference>
<sequence>MSSLASRFDFFLVDVRINHRISKILGKHFYRAR</sequence>
<gene>
    <name evidence="1" type="ORF">CTOB1V02_LOCUS16339</name>
</gene>
<evidence type="ECO:0000313" key="1">
    <source>
        <dbReference type="EMBL" id="CAD7238524.1"/>
    </source>
</evidence>
<feature type="non-terminal residue" evidence="1">
    <location>
        <position position="33"/>
    </location>
</feature>
<protein>
    <submittedName>
        <fullName evidence="1">Uncharacterized protein</fullName>
    </submittedName>
</protein>
<dbReference type="InterPro" id="IPR023674">
    <property type="entry name" value="Ribosomal_uL1-like"/>
</dbReference>